<feature type="transmembrane region" description="Helical" evidence="6">
    <location>
        <begin position="89"/>
        <end position="108"/>
    </location>
</feature>
<comment type="subcellular location">
    <subcellularLocation>
        <location evidence="1">Membrane</location>
        <topology evidence="1">Multi-pass membrane protein</topology>
    </subcellularLocation>
</comment>
<dbReference type="GO" id="GO:0015209">
    <property type="term" value="F:cytosine transmembrane transporter activity"/>
    <property type="evidence" value="ECO:0007669"/>
    <property type="project" value="InterPro"/>
</dbReference>
<feature type="transmembrane region" description="Helical" evidence="6">
    <location>
        <begin position="128"/>
        <end position="146"/>
    </location>
</feature>
<evidence type="ECO:0000256" key="5">
    <source>
        <dbReference type="ARBA" id="ARBA00023136"/>
    </source>
</evidence>
<reference evidence="7" key="1">
    <citation type="submission" date="2019-08" db="EMBL/GenBank/DDBJ databases">
        <authorList>
            <person name="Kucharzyk K."/>
            <person name="Murdoch R.W."/>
            <person name="Higgins S."/>
            <person name="Loffler F."/>
        </authorList>
    </citation>
    <scope>NUCLEOTIDE SEQUENCE</scope>
</reference>
<dbReference type="Gene3D" id="1.10.4160.10">
    <property type="entry name" value="Hydantoin permease"/>
    <property type="match status" value="1"/>
</dbReference>
<feature type="transmembrane region" description="Helical" evidence="6">
    <location>
        <begin position="47"/>
        <end position="69"/>
    </location>
</feature>
<proteinExistence type="inferred from homology"/>
<dbReference type="Pfam" id="PF02133">
    <property type="entry name" value="Transp_cyt_pur"/>
    <property type="match status" value="1"/>
</dbReference>
<dbReference type="PANTHER" id="PTHR30569:SF0">
    <property type="entry name" value="CYTOSINE PERMEASE"/>
    <property type="match status" value="1"/>
</dbReference>
<keyword evidence="3 6" id="KW-0812">Transmembrane</keyword>
<evidence type="ECO:0000256" key="1">
    <source>
        <dbReference type="ARBA" id="ARBA00004141"/>
    </source>
</evidence>
<dbReference type="InterPro" id="IPR001248">
    <property type="entry name" value="Pur-cyt_permease"/>
</dbReference>
<dbReference type="GO" id="GO:0005886">
    <property type="term" value="C:plasma membrane"/>
    <property type="evidence" value="ECO:0007669"/>
    <property type="project" value="TreeGrafter"/>
</dbReference>
<dbReference type="PANTHER" id="PTHR30569">
    <property type="entry name" value="CYTOSINE TRANSPORTER CODB"/>
    <property type="match status" value="1"/>
</dbReference>
<evidence type="ECO:0000256" key="6">
    <source>
        <dbReference type="SAM" id="Phobius"/>
    </source>
</evidence>
<protein>
    <recommendedName>
        <fullName evidence="8">Hydroxymethylpyrimidine transporter CytX</fullName>
    </recommendedName>
</protein>
<evidence type="ECO:0000256" key="2">
    <source>
        <dbReference type="ARBA" id="ARBA00008974"/>
    </source>
</evidence>
<evidence type="ECO:0008006" key="8">
    <source>
        <dbReference type="Google" id="ProtNLM"/>
    </source>
</evidence>
<dbReference type="AlphaFoldDB" id="A0A644W2M1"/>
<evidence type="ECO:0000256" key="3">
    <source>
        <dbReference type="ARBA" id="ARBA00022692"/>
    </source>
</evidence>
<evidence type="ECO:0000313" key="7">
    <source>
        <dbReference type="EMBL" id="MPL97828.1"/>
    </source>
</evidence>
<comment type="caution">
    <text evidence="7">The sequence shown here is derived from an EMBL/GenBank/DDBJ whole genome shotgun (WGS) entry which is preliminary data.</text>
</comment>
<evidence type="ECO:0000256" key="4">
    <source>
        <dbReference type="ARBA" id="ARBA00022989"/>
    </source>
</evidence>
<accession>A0A644W2M1</accession>
<feature type="transmembrane region" description="Helical" evidence="6">
    <location>
        <begin position="185"/>
        <end position="205"/>
    </location>
</feature>
<feature type="transmembrane region" description="Helical" evidence="6">
    <location>
        <begin position="20"/>
        <end position="41"/>
    </location>
</feature>
<gene>
    <name evidence="7" type="ORF">SDC9_44023</name>
</gene>
<dbReference type="EMBL" id="VSSQ01000575">
    <property type="protein sequence ID" value="MPL97828.1"/>
    <property type="molecule type" value="Genomic_DNA"/>
</dbReference>
<feature type="transmembrane region" description="Helical" evidence="6">
    <location>
        <begin position="153"/>
        <end position="173"/>
    </location>
</feature>
<sequence length="225" mass="24095">MGRITMDTKEIKTSTFSQVLLWFGAAVSISELMTGALIAPLGLEQGILAILIGHVIGALVLFPAGLIGAESGLSWAESTRISFGKYGSYGFSVVNIMQLLGWTAVMIISAAKAFDGIVKQFWGYQNEPLWCIAIGLFICLWIVVGLKNLSKLNVVVITLLFICTIVLGITVFSTPQGIVATNDTITFGAAVELNIAMALSWLPLISDYTRTLKRPFSGTVASVLS</sequence>
<dbReference type="InterPro" id="IPR030191">
    <property type="entry name" value="CodB"/>
</dbReference>
<name>A0A644W2M1_9ZZZZ</name>
<organism evidence="7">
    <name type="scientific">bioreactor metagenome</name>
    <dbReference type="NCBI Taxonomy" id="1076179"/>
    <lineage>
        <taxon>unclassified sequences</taxon>
        <taxon>metagenomes</taxon>
        <taxon>ecological metagenomes</taxon>
    </lineage>
</organism>
<comment type="similarity">
    <text evidence="2">Belongs to the purine-cytosine permease (2.A.39) family.</text>
</comment>
<keyword evidence="4 6" id="KW-1133">Transmembrane helix</keyword>
<keyword evidence="5 6" id="KW-0472">Membrane</keyword>